<feature type="binding site" evidence="4">
    <location>
        <begin position="100"/>
        <end position="101"/>
    </location>
    <ligand>
        <name>S-adenosyl-L-methionine</name>
        <dbReference type="ChEBI" id="CHEBI:59789"/>
    </ligand>
</feature>
<comment type="catalytic activity">
    <reaction evidence="4">
        <text>a 2-demethylmenaquinol + S-adenosyl-L-methionine = a menaquinol + S-adenosyl-L-homocysteine + H(+)</text>
        <dbReference type="Rhea" id="RHEA:42640"/>
        <dbReference type="Rhea" id="RHEA-COMP:9539"/>
        <dbReference type="Rhea" id="RHEA-COMP:9563"/>
        <dbReference type="ChEBI" id="CHEBI:15378"/>
        <dbReference type="ChEBI" id="CHEBI:18151"/>
        <dbReference type="ChEBI" id="CHEBI:55437"/>
        <dbReference type="ChEBI" id="CHEBI:57856"/>
        <dbReference type="ChEBI" id="CHEBI:59789"/>
        <dbReference type="EC" id="2.1.1.163"/>
    </reaction>
</comment>
<dbReference type="Gene3D" id="3.40.50.150">
    <property type="entry name" value="Vaccinia Virus protein VP39"/>
    <property type="match status" value="1"/>
</dbReference>
<reference evidence="5 6" key="1">
    <citation type="submission" date="2020-07" db="EMBL/GenBank/DDBJ databases">
        <title>Complete genome and description of Corynebacterium incognita strain Marseille-Q3630 sp. nov.</title>
        <authorList>
            <person name="Boxberger M."/>
        </authorList>
    </citation>
    <scope>NUCLEOTIDE SEQUENCE [LARGE SCALE GENOMIC DNA]</scope>
    <source>
        <strain evidence="5 6">Marseille-Q3630</strain>
    </source>
</reference>
<dbReference type="Proteomes" id="UP000515743">
    <property type="component" value="Chromosome"/>
</dbReference>
<dbReference type="PROSITE" id="PS01184">
    <property type="entry name" value="UBIE_2"/>
    <property type="match status" value="1"/>
</dbReference>
<keyword evidence="1 4" id="KW-0489">Methyltransferase</keyword>
<sequence>MVKANLDKKPFDVASMFDGVGAKYDLTNTILSFGQDAHWRKKTRERLNLQPGEKVLDLAAGTAVSTEELSKSGAWCVACDFSRGMLAAGQHRDVPKVAGDGMRLPFPDNTFDAVTISYGLRNIHDPELGLREMARVTKPGGRLTVAEFSTPVVPVFGTVYKEYLMRLLPAVARAVASNPEAYVYLAESIRAWPSQEEFAAMVNRNGWEGCGWQNLTFGIVALHSATKPVGEARGIDPWGRPLN</sequence>
<proteinExistence type="inferred from homology"/>
<feature type="binding site" evidence="4">
    <location>
        <position position="80"/>
    </location>
    <ligand>
        <name>S-adenosyl-L-methionine</name>
        <dbReference type="ChEBI" id="CHEBI:59789"/>
    </ligand>
</feature>
<evidence type="ECO:0000313" key="6">
    <source>
        <dbReference type="Proteomes" id="UP000515743"/>
    </source>
</evidence>
<dbReference type="PROSITE" id="PS01183">
    <property type="entry name" value="UBIE_1"/>
    <property type="match status" value="1"/>
</dbReference>
<dbReference type="GO" id="GO:0009234">
    <property type="term" value="P:menaquinone biosynthetic process"/>
    <property type="evidence" value="ECO:0007669"/>
    <property type="project" value="UniProtKB-UniRule"/>
</dbReference>
<keyword evidence="4" id="KW-0474">Menaquinone biosynthesis</keyword>
<dbReference type="CDD" id="cd02440">
    <property type="entry name" value="AdoMet_MTases"/>
    <property type="match status" value="1"/>
</dbReference>
<dbReference type="EMBL" id="CP059404">
    <property type="protein sequence ID" value="QNE88874.1"/>
    <property type="molecule type" value="Genomic_DNA"/>
</dbReference>
<comment type="pathway">
    <text evidence="4">Quinol/quinone metabolism; menaquinone biosynthesis; menaquinol from 1,4-dihydroxy-2-naphthoate: step 2/2.</text>
</comment>
<keyword evidence="3 4" id="KW-0949">S-adenosyl-L-methionine</keyword>
<dbReference type="KEGG" id="cik:H0194_07230"/>
<feature type="binding site" evidence="4">
    <location>
        <position position="62"/>
    </location>
    <ligand>
        <name>S-adenosyl-L-methionine</name>
        <dbReference type="ChEBI" id="CHEBI:59789"/>
    </ligand>
</feature>
<name>A0A7G7CMQ8_9CORY</name>
<dbReference type="PROSITE" id="PS51608">
    <property type="entry name" value="SAM_MT_UBIE"/>
    <property type="match status" value="1"/>
</dbReference>
<accession>A0A7G7CMQ8</accession>
<dbReference type="InterPro" id="IPR029063">
    <property type="entry name" value="SAM-dependent_MTases_sf"/>
</dbReference>
<keyword evidence="6" id="KW-1185">Reference proteome</keyword>
<dbReference type="InterPro" id="IPR004033">
    <property type="entry name" value="UbiE/COQ5_MeTrFase"/>
</dbReference>
<dbReference type="UniPathway" id="UPA00079">
    <property type="reaction ID" value="UER00169"/>
</dbReference>
<evidence type="ECO:0000256" key="4">
    <source>
        <dbReference type="HAMAP-Rule" id="MF_01813"/>
    </source>
</evidence>
<dbReference type="GO" id="GO:0032259">
    <property type="term" value="P:methylation"/>
    <property type="evidence" value="ECO:0007669"/>
    <property type="project" value="UniProtKB-KW"/>
</dbReference>
<feature type="binding site" evidence="4">
    <location>
        <position position="117"/>
    </location>
    <ligand>
        <name>S-adenosyl-L-methionine</name>
        <dbReference type="ChEBI" id="CHEBI:59789"/>
    </ligand>
</feature>
<dbReference type="NCBIfam" id="TIGR01934">
    <property type="entry name" value="MenG_MenH_UbiE"/>
    <property type="match status" value="1"/>
</dbReference>
<evidence type="ECO:0000256" key="1">
    <source>
        <dbReference type="ARBA" id="ARBA00022603"/>
    </source>
</evidence>
<dbReference type="InterPro" id="IPR023576">
    <property type="entry name" value="UbiE/COQ5_MeTrFase_CS"/>
</dbReference>
<dbReference type="Pfam" id="PF01209">
    <property type="entry name" value="Ubie_methyltran"/>
    <property type="match status" value="1"/>
</dbReference>
<dbReference type="SUPFAM" id="SSF53335">
    <property type="entry name" value="S-adenosyl-L-methionine-dependent methyltransferases"/>
    <property type="match status" value="1"/>
</dbReference>
<dbReference type="PANTHER" id="PTHR43591:SF24">
    <property type="entry name" value="2-METHOXY-6-POLYPRENYL-1,4-BENZOQUINOL METHYLASE, MITOCHONDRIAL"/>
    <property type="match status" value="1"/>
</dbReference>
<protein>
    <recommendedName>
        <fullName evidence="4">Demethylmenaquinone methyltransferase</fullName>
        <ecNumber evidence="4">2.1.1.163</ecNumber>
    </recommendedName>
</protein>
<evidence type="ECO:0000313" key="5">
    <source>
        <dbReference type="EMBL" id="QNE88874.1"/>
    </source>
</evidence>
<gene>
    <name evidence="4" type="primary">menG</name>
    <name evidence="5" type="ORF">H0194_07230</name>
</gene>
<dbReference type="NCBIfam" id="NF001241">
    <property type="entry name" value="PRK00216.1-2"/>
    <property type="match status" value="1"/>
</dbReference>
<dbReference type="GO" id="GO:0043770">
    <property type="term" value="F:demethylmenaquinone methyltransferase activity"/>
    <property type="evidence" value="ECO:0007669"/>
    <property type="project" value="UniProtKB-UniRule"/>
</dbReference>
<dbReference type="HAMAP" id="MF_01813">
    <property type="entry name" value="MenG_UbiE_methyltr"/>
    <property type="match status" value="1"/>
</dbReference>
<dbReference type="RefSeq" id="WP_185175263.1">
    <property type="nucleotide sequence ID" value="NZ_CP059404.1"/>
</dbReference>
<evidence type="ECO:0000256" key="3">
    <source>
        <dbReference type="ARBA" id="ARBA00022691"/>
    </source>
</evidence>
<dbReference type="EC" id="2.1.1.163" evidence="4"/>
<comment type="similarity">
    <text evidence="4">Belongs to the class I-like SAM-binding methyltransferase superfamily. MenG/UbiE family.</text>
</comment>
<dbReference type="AlphaFoldDB" id="A0A7G7CMQ8"/>
<evidence type="ECO:0000256" key="2">
    <source>
        <dbReference type="ARBA" id="ARBA00022679"/>
    </source>
</evidence>
<dbReference type="PANTHER" id="PTHR43591">
    <property type="entry name" value="METHYLTRANSFERASE"/>
    <property type="match status" value="1"/>
</dbReference>
<organism evidence="5 6">
    <name type="scientific">Corynebacterium incognita</name>
    <dbReference type="NCBI Taxonomy" id="2754725"/>
    <lineage>
        <taxon>Bacteria</taxon>
        <taxon>Bacillati</taxon>
        <taxon>Actinomycetota</taxon>
        <taxon>Actinomycetes</taxon>
        <taxon>Mycobacteriales</taxon>
        <taxon>Corynebacteriaceae</taxon>
        <taxon>Corynebacterium</taxon>
    </lineage>
</organism>
<keyword evidence="2 4" id="KW-0808">Transferase</keyword>
<comment type="function">
    <text evidence="4">Methyltransferase required for the conversion of demethylmenaquinol (DMKH2) to menaquinol (MKH2).</text>
</comment>